<accession>A0A7S3DA17</accession>
<dbReference type="SUPFAM" id="SSF48403">
    <property type="entry name" value="Ankyrin repeat"/>
    <property type="match status" value="1"/>
</dbReference>
<evidence type="ECO:0000256" key="2">
    <source>
        <dbReference type="ARBA" id="ARBA00023043"/>
    </source>
</evidence>
<feature type="repeat" description="ANK" evidence="3">
    <location>
        <begin position="179"/>
        <end position="211"/>
    </location>
</feature>
<evidence type="ECO:0000313" key="5">
    <source>
        <dbReference type="EMBL" id="CAE0251182.1"/>
    </source>
</evidence>
<feature type="compositionally biased region" description="Basic and acidic residues" evidence="4">
    <location>
        <begin position="485"/>
        <end position="497"/>
    </location>
</feature>
<dbReference type="PANTHER" id="PTHR24166:SF48">
    <property type="entry name" value="PROTEIN VAPYRIN"/>
    <property type="match status" value="1"/>
</dbReference>
<feature type="repeat" description="ANK" evidence="3">
    <location>
        <begin position="146"/>
        <end position="178"/>
    </location>
</feature>
<dbReference type="EMBL" id="HBIB01020715">
    <property type="protein sequence ID" value="CAE0251182.1"/>
    <property type="molecule type" value="Transcribed_RNA"/>
</dbReference>
<keyword evidence="2 3" id="KW-0040">ANK repeat</keyword>
<dbReference type="InterPro" id="IPR050889">
    <property type="entry name" value="Dendritic_Spine_Reg/Scaffold"/>
</dbReference>
<dbReference type="SMART" id="SM00248">
    <property type="entry name" value="ANK"/>
    <property type="match status" value="10"/>
</dbReference>
<dbReference type="EMBL" id="HBIB01020716">
    <property type="protein sequence ID" value="CAE0251183.1"/>
    <property type="molecule type" value="Transcribed_RNA"/>
</dbReference>
<feature type="region of interest" description="Disordered" evidence="4">
    <location>
        <begin position="457"/>
        <end position="497"/>
    </location>
</feature>
<dbReference type="InterPro" id="IPR036770">
    <property type="entry name" value="Ankyrin_rpt-contain_sf"/>
</dbReference>
<dbReference type="AlphaFoldDB" id="A0A7S3DA17"/>
<dbReference type="InterPro" id="IPR002110">
    <property type="entry name" value="Ankyrin_rpt"/>
</dbReference>
<feature type="repeat" description="ANK" evidence="3">
    <location>
        <begin position="47"/>
        <end position="79"/>
    </location>
</feature>
<dbReference type="PROSITE" id="PS50297">
    <property type="entry name" value="ANK_REP_REGION"/>
    <property type="match status" value="3"/>
</dbReference>
<evidence type="ECO:0000256" key="4">
    <source>
        <dbReference type="SAM" id="MobiDB-lite"/>
    </source>
</evidence>
<reference evidence="5" key="1">
    <citation type="submission" date="2021-01" db="EMBL/GenBank/DDBJ databases">
        <authorList>
            <person name="Corre E."/>
            <person name="Pelletier E."/>
            <person name="Niang G."/>
            <person name="Scheremetjew M."/>
            <person name="Finn R."/>
            <person name="Kale V."/>
            <person name="Holt S."/>
            <person name="Cochrane G."/>
            <person name="Meng A."/>
            <person name="Brown T."/>
            <person name="Cohen L."/>
        </authorList>
    </citation>
    <scope>NUCLEOTIDE SEQUENCE</scope>
    <source>
        <strain evidence="5">NIES-2562</strain>
    </source>
</reference>
<gene>
    <name evidence="5" type="ORF">PBIL07802_LOCUS13389</name>
    <name evidence="6" type="ORF">PBIL07802_LOCUS13390</name>
</gene>
<dbReference type="PROSITE" id="PS50088">
    <property type="entry name" value="ANK_REPEAT"/>
    <property type="match status" value="4"/>
</dbReference>
<evidence type="ECO:0000256" key="1">
    <source>
        <dbReference type="ARBA" id="ARBA00022737"/>
    </source>
</evidence>
<name>A0A7S3DA17_9EUKA</name>
<dbReference type="Pfam" id="PF12796">
    <property type="entry name" value="Ank_2"/>
    <property type="match status" value="3"/>
</dbReference>
<proteinExistence type="predicted"/>
<feature type="repeat" description="ANK" evidence="3">
    <location>
        <begin position="80"/>
        <end position="112"/>
    </location>
</feature>
<dbReference type="PANTHER" id="PTHR24166">
    <property type="entry name" value="ROLLING PEBBLES, ISOFORM B"/>
    <property type="match status" value="1"/>
</dbReference>
<evidence type="ECO:0000256" key="3">
    <source>
        <dbReference type="PROSITE-ProRule" id="PRU00023"/>
    </source>
</evidence>
<evidence type="ECO:0000313" key="6">
    <source>
        <dbReference type="EMBL" id="CAE0251183.1"/>
    </source>
</evidence>
<protein>
    <submittedName>
        <fullName evidence="5">Uncharacterized protein</fullName>
    </submittedName>
</protein>
<keyword evidence="1" id="KW-0677">Repeat</keyword>
<organism evidence="5">
    <name type="scientific">Palpitomonas bilix</name>
    <dbReference type="NCBI Taxonomy" id="652834"/>
    <lineage>
        <taxon>Eukaryota</taxon>
        <taxon>Eukaryota incertae sedis</taxon>
    </lineage>
</organism>
<sequence length="497" mass="53693">MGDTFRAIEREEEGNSSALLEAISTGNVESVKEQLEKPVDLEVRDIDGDTPLLNGAIRGQVQVCKLLLERGADKEAKDGNSFTAIMKAACEGQEEVFSLLLSEGADTKARSMDDTNLLHCCAIGGLVKPCQALVEGGLDVKARDQDGNTAVHLAASNGHSKVVTTLVGLGAEVHVPNDEGVYPVQLAAGEGHAAAFSALVEVGADTALVDEEGFNVLHMACSSGSLETVKEVLKHTGEEALHTLTETGTNCLSEACSDVEGAEAVVEYLLSRGCTLSKLNEHVVQDLFLYLASEGDSNLLRQLLPELKRGGRPDAFVQSLLDDCLDSAANEKTEASKVLVQAGANPNAQVTAGQSPFGRALEAKNEELVSIFVANGAYYAIDDISRAISFSDTPLDELCRRRHVQYQLPFLLVLRKFWEGVEKSVVQKLGKEIFHLFMQMDKQQIEKSLQFGATTDYFGGEGEEGEEKIEMHGHEEEEDEYSDVGDEKDGVKGEDDW</sequence>
<dbReference type="Gene3D" id="1.25.40.20">
    <property type="entry name" value="Ankyrin repeat-containing domain"/>
    <property type="match status" value="2"/>
</dbReference>
<dbReference type="PRINTS" id="PR01415">
    <property type="entry name" value="ANKYRIN"/>
</dbReference>